<dbReference type="InterPro" id="IPR017560">
    <property type="entry name" value="Cyt_c_biogenesis_CcmI"/>
</dbReference>
<gene>
    <name evidence="1" type="ORF">GGE12_007094</name>
</gene>
<dbReference type="RefSeq" id="WP_183930764.1">
    <property type="nucleotide sequence ID" value="NZ_JACIGM010000025.1"/>
</dbReference>
<organism evidence="1 2">
    <name type="scientific">Rhizobium mongolense</name>
    <dbReference type="NCBI Taxonomy" id="57676"/>
    <lineage>
        <taxon>Bacteria</taxon>
        <taxon>Pseudomonadati</taxon>
        <taxon>Pseudomonadota</taxon>
        <taxon>Alphaproteobacteria</taxon>
        <taxon>Hyphomicrobiales</taxon>
        <taxon>Rhizobiaceae</taxon>
        <taxon>Rhizobium/Agrobacterium group</taxon>
        <taxon>Rhizobium</taxon>
    </lineage>
</organism>
<evidence type="ECO:0000313" key="1">
    <source>
        <dbReference type="EMBL" id="MBB4279281.1"/>
    </source>
</evidence>
<sequence>MQMFLWLAFAALTAAVAAALLTPFNRRLAVAGWHATSARLVYRDQLSEVDRDLASGLIGVIEADYAKAEIGRRLIFATKPENGATGLLRVSPKWLKWSIVVFLPLVSISLYLPLGRPDVPSRPLADRLADPGNDMAMLIVKAER</sequence>
<dbReference type="NCBIfam" id="TIGR03142">
    <property type="entry name" value="cytochro_ccmI"/>
    <property type="match status" value="1"/>
</dbReference>
<protein>
    <submittedName>
        <fullName evidence="1">Cytochrome c-type biogenesis protein CcmI</fullName>
    </submittedName>
</protein>
<proteinExistence type="predicted"/>
<evidence type="ECO:0000313" key="2">
    <source>
        <dbReference type="Proteomes" id="UP000533641"/>
    </source>
</evidence>
<accession>A0A7W6RVB4</accession>
<comment type="caution">
    <text evidence="1">The sequence shown here is derived from an EMBL/GenBank/DDBJ whole genome shotgun (WGS) entry which is preliminary data.</text>
</comment>
<name>A0A7W6RVB4_9HYPH</name>
<reference evidence="1 2" key="1">
    <citation type="submission" date="2020-08" db="EMBL/GenBank/DDBJ databases">
        <title>Genomic Encyclopedia of Type Strains, Phase IV (KMG-V): Genome sequencing to study the core and pangenomes of soil and plant-associated prokaryotes.</title>
        <authorList>
            <person name="Whitman W."/>
        </authorList>
    </citation>
    <scope>NUCLEOTIDE SEQUENCE [LARGE SCALE GENOMIC DNA]</scope>
    <source>
        <strain evidence="1 2">SEMIA 402</strain>
    </source>
</reference>
<dbReference type="EMBL" id="JACIGM010000025">
    <property type="protein sequence ID" value="MBB4279281.1"/>
    <property type="molecule type" value="Genomic_DNA"/>
</dbReference>
<dbReference type="Proteomes" id="UP000533641">
    <property type="component" value="Unassembled WGS sequence"/>
</dbReference>
<dbReference type="AlphaFoldDB" id="A0A7W6RVB4"/>
<feature type="non-terminal residue" evidence="1">
    <location>
        <position position="144"/>
    </location>
</feature>